<evidence type="ECO:0000256" key="8">
    <source>
        <dbReference type="ARBA" id="ARBA00022833"/>
    </source>
</evidence>
<keyword evidence="7 12" id="KW-0378">Hydrolase</keyword>
<dbReference type="CDD" id="cd01283">
    <property type="entry name" value="cytidine_deaminase"/>
    <property type="match status" value="1"/>
</dbReference>
<evidence type="ECO:0000259" key="13">
    <source>
        <dbReference type="PROSITE" id="PS51747"/>
    </source>
</evidence>
<comment type="function">
    <text evidence="2 12">This enzyme scavenges exogenous and endogenous cytidine and 2'-deoxycytidine for UMP synthesis.</text>
</comment>
<organism evidence="14 15">
    <name type="scientific">Kribbella lupini</name>
    <dbReference type="NCBI Taxonomy" id="291602"/>
    <lineage>
        <taxon>Bacteria</taxon>
        <taxon>Bacillati</taxon>
        <taxon>Actinomycetota</taxon>
        <taxon>Actinomycetes</taxon>
        <taxon>Propionibacteriales</taxon>
        <taxon>Kribbellaceae</taxon>
        <taxon>Kribbella</taxon>
    </lineage>
</organism>
<accession>A0ABN2AXA8</accession>
<protein>
    <recommendedName>
        <fullName evidence="5 12">Cytidine deaminase</fullName>
        <ecNumber evidence="4 12">3.5.4.5</ecNumber>
    </recommendedName>
    <alternativeName>
        <fullName evidence="9 12">Cytidine aminohydrolase</fullName>
    </alternativeName>
</protein>
<evidence type="ECO:0000256" key="12">
    <source>
        <dbReference type="RuleBase" id="RU364006"/>
    </source>
</evidence>
<comment type="caution">
    <text evidence="14">The sequence shown here is derived from an EMBL/GenBank/DDBJ whole genome shotgun (WGS) entry which is preliminary data.</text>
</comment>
<gene>
    <name evidence="14" type="ORF">GCM10009741_34100</name>
</gene>
<keyword evidence="6 12" id="KW-0479">Metal-binding</keyword>
<dbReference type="PROSITE" id="PS51747">
    <property type="entry name" value="CYT_DCMP_DEAMINASES_2"/>
    <property type="match status" value="1"/>
</dbReference>
<dbReference type="EMBL" id="BAAANC010000002">
    <property type="protein sequence ID" value="GAA1529408.1"/>
    <property type="molecule type" value="Genomic_DNA"/>
</dbReference>
<dbReference type="PANTHER" id="PTHR11644">
    <property type="entry name" value="CYTIDINE DEAMINASE"/>
    <property type="match status" value="1"/>
</dbReference>
<evidence type="ECO:0000256" key="10">
    <source>
        <dbReference type="ARBA" id="ARBA00049252"/>
    </source>
</evidence>
<evidence type="ECO:0000256" key="1">
    <source>
        <dbReference type="ARBA" id="ARBA00001947"/>
    </source>
</evidence>
<dbReference type="Gene3D" id="3.40.140.10">
    <property type="entry name" value="Cytidine Deaminase, domain 2"/>
    <property type="match status" value="1"/>
</dbReference>
<evidence type="ECO:0000313" key="15">
    <source>
        <dbReference type="Proteomes" id="UP001500363"/>
    </source>
</evidence>
<dbReference type="InterPro" id="IPR002125">
    <property type="entry name" value="CMP_dCMP_dom"/>
</dbReference>
<dbReference type="PANTHER" id="PTHR11644:SF2">
    <property type="entry name" value="CYTIDINE DEAMINASE"/>
    <property type="match status" value="1"/>
</dbReference>
<evidence type="ECO:0000256" key="2">
    <source>
        <dbReference type="ARBA" id="ARBA00003949"/>
    </source>
</evidence>
<comment type="similarity">
    <text evidence="3 12">Belongs to the cytidine and deoxycytidylate deaminase family.</text>
</comment>
<dbReference type="SUPFAM" id="SSF53927">
    <property type="entry name" value="Cytidine deaminase-like"/>
    <property type="match status" value="1"/>
</dbReference>
<evidence type="ECO:0000256" key="5">
    <source>
        <dbReference type="ARBA" id="ARBA00018266"/>
    </source>
</evidence>
<evidence type="ECO:0000256" key="4">
    <source>
        <dbReference type="ARBA" id="ARBA00012783"/>
    </source>
</evidence>
<evidence type="ECO:0000256" key="3">
    <source>
        <dbReference type="ARBA" id="ARBA00006576"/>
    </source>
</evidence>
<dbReference type="InterPro" id="IPR006262">
    <property type="entry name" value="Cyt_deam_tetra"/>
</dbReference>
<sequence length="136" mass="14267">MGDAGQVDVDWIALRAAAVTAMRQAYAPYSGYAVGAAALVDDGRVVAGCNVENASYGLTLCAECGLVSALHATGGGRLVAFTCVDHNEELLTPCGRCRQLLHEHGGPNLLLESKTGSRPLRELLPEAFGPENLEDQ</sequence>
<dbReference type="InterPro" id="IPR016193">
    <property type="entry name" value="Cytidine_deaminase-like"/>
</dbReference>
<reference evidence="14 15" key="1">
    <citation type="journal article" date="2019" name="Int. J. Syst. Evol. Microbiol.">
        <title>The Global Catalogue of Microorganisms (GCM) 10K type strain sequencing project: providing services to taxonomists for standard genome sequencing and annotation.</title>
        <authorList>
            <consortium name="The Broad Institute Genomics Platform"/>
            <consortium name="The Broad Institute Genome Sequencing Center for Infectious Disease"/>
            <person name="Wu L."/>
            <person name="Ma J."/>
        </authorList>
    </citation>
    <scope>NUCLEOTIDE SEQUENCE [LARGE SCALE GENOMIC DNA]</scope>
    <source>
        <strain evidence="14 15">JCM 14303</strain>
    </source>
</reference>
<proteinExistence type="inferred from homology"/>
<comment type="cofactor">
    <cofactor evidence="1 12">
        <name>Zn(2+)</name>
        <dbReference type="ChEBI" id="CHEBI:29105"/>
    </cofactor>
</comment>
<evidence type="ECO:0000256" key="11">
    <source>
        <dbReference type="ARBA" id="ARBA00049558"/>
    </source>
</evidence>
<comment type="catalytic activity">
    <reaction evidence="11 12">
        <text>cytidine + H2O + H(+) = uridine + NH4(+)</text>
        <dbReference type="Rhea" id="RHEA:16069"/>
        <dbReference type="ChEBI" id="CHEBI:15377"/>
        <dbReference type="ChEBI" id="CHEBI:15378"/>
        <dbReference type="ChEBI" id="CHEBI:16704"/>
        <dbReference type="ChEBI" id="CHEBI:17562"/>
        <dbReference type="ChEBI" id="CHEBI:28938"/>
        <dbReference type="EC" id="3.5.4.5"/>
    </reaction>
</comment>
<dbReference type="EC" id="3.5.4.5" evidence="4 12"/>
<evidence type="ECO:0000256" key="9">
    <source>
        <dbReference type="ARBA" id="ARBA00032005"/>
    </source>
</evidence>
<dbReference type="Pfam" id="PF00383">
    <property type="entry name" value="dCMP_cyt_deam_1"/>
    <property type="match status" value="1"/>
</dbReference>
<feature type="domain" description="CMP/dCMP-type deaminase" evidence="13">
    <location>
        <begin position="9"/>
        <end position="131"/>
    </location>
</feature>
<dbReference type="NCBIfam" id="NF004064">
    <property type="entry name" value="PRK05578.1"/>
    <property type="match status" value="1"/>
</dbReference>
<evidence type="ECO:0000256" key="6">
    <source>
        <dbReference type="ARBA" id="ARBA00022723"/>
    </source>
</evidence>
<keyword evidence="15" id="KW-1185">Reference proteome</keyword>
<evidence type="ECO:0000313" key="14">
    <source>
        <dbReference type="EMBL" id="GAA1529408.1"/>
    </source>
</evidence>
<comment type="catalytic activity">
    <reaction evidence="10 12">
        <text>2'-deoxycytidine + H2O + H(+) = 2'-deoxyuridine + NH4(+)</text>
        <dbReference type="Rhea" id="RHEA:13433"/>
        <dbReference type="ChEBI" id="CHEBI:15377"/>
        <dbReference type="ChEBI" id="CHEBI:15378"/>
        <dbReference type="ChEBI" id="CHEBI:15698"/>
        <dbReference type="ChEBI" id="CHEBI:16450"/>
        <dbReference type="ChEBI" id="CHEBI:28938"/>
        <dbReference type="EC" id="3.5.4.5"/>
    </reaction>
</comment>
<dbReference type="InterPro" id="IPR050202">
    <property type="entry name" value="Cyt/Deoxycyt_deaminase"/>
</dbReference>
<evidence type="ECO:0000256" key="7">
    <source>
        <dbReference type="ARBA" id="ARBA00022801"/>
    </source>
</evidence>
<name>A0ABN2AXA8_9ACTN</name>
<keyword evidence="8 12" id="KW-0862">Zinc</keyword>
<dbReference type="NCBIfam" id="TIGR01354">
    <property type="entry name" value="cyt_deam_tetra"/>
    <property type="match status" value="1"/>
</dbReference>
<dbReference type="Proteomes" id="UP001500363">
    <property type="component" value="Unassembled WGS sequence"/>
</dbReference>